<dbReference type="AlphaFoldDB" id="A0A1S2VG38"/>
<dbReference type="CDD" id="cd02969">
    <property type="entry name" value="PRX_like1"/>
    <property type="match status" value="1"/>
</dbReference>
<feature type="domain" description="Thioredoxin" evidence="2">
    <location>
        <begin position="31"/>
        <end position="184"/>
    </location>
</feature>
<keyword evidence="1" id="KW-0732">Signal</keyword>
<protein>
    <submittedName>
        <fullName evidence="3">Thioredoxin family protein</fullName>
    </submittedName>
</protein>
<evidence type="ECO:0000256" key="1">
    <source>
        <dbReference type="SAM" id="SignalP"/>
    </source>
</evidence>
<gene>
    <name evidence="3" type="ORF">BLX24_18200</name>
</gene>
<organism evidence="3 4">
    <name type="scientific">Arsenicibacter rosenii</name>
    <dbReference type="NCBI Taxonomy" id="1750698"/>
    <lineage>
        <taxon>Bacteria</taxon>
        <taxon>Pseudomonadati</taxon>
        <taxon>Bacteroidota</taxon>
        <taxon>Cytophagia</taxon>
        <taxon>Cytophagales</taxon>
        <taxon>Spirosomataceae</taxon>
        <taxon>Arsenicibacter</taxon>
    </lineage>
</organism>
<reference evidence="3 4" key="1">
    <citation type="submission" date="2016-10" db="EMBL/GenBank/DDBJ databases">
        <title>Arsenicibacter rosenii gen. nov., sp. nov., an efficient arsenic-methylating bacterium isolated from an arsenic-contaminated paddy soil.</title>
        <authorList>
            <person name="Huang K."/>
        </authorList>
    </citation>
    <scope>NUCLEOTIDE SEQUENCE [LARGE SCALE GENOMIC DNA]</scope>
    <source>
        <strain evidence="3 4">SM-1</strain>
    </source>
</reference>
<dbReference type="Pfam" id="PF00578">
    <property type="entry name" value="AhpC-TSA"/>
    <property type="match status" value="1"/>
</dbReference>
<evidence type="ECO:0000313" key="3">
    <source>
        <dbReference type="EMBL" id="OIN57682.1"/>
    </source>
</evidence>
<dbReference type="InterPro" id="IPR047262">
    <property type="entry name" value="PRX-like1"/>
</dbReference>
<evidence type="ECO:0000313" key="4">
    <source>
        <dbReference type="Proteomes" id="UP000181790"/>
    </source>
</evidence>
<feature type="chain" id="PRO_5010291529" evidence="1">
    <location>
        <begin position="26"/>
        <end position="207"/>
    </location>
</feature>
<evidence type="ECO:0000259" key="2">
    <source>
        <dbReference type="PROSITE" id="PS51352"/>
    </source>
</evidence>
<dbReference type="Gene3D" id="3.40.30.10">
    <property type="entry name" value="Glutaredoxin"/>
    <property type="match status" value="1"/>
</dbReference>
<keyword evidence="4" id="KW-1185">Reference proteome</keyword>
<dbReference type="PANTHER" id="PTHR43640">
    <property type="entry name" value="OS07G0260300 PROTEIN"/>
    <property type="match status" value="1"/>
</dbReference>
<dbReference type="Proteomes" id="UP000181790">
    <property type="component" value="Unassembled WGS sequence"/>
</dbReference>
<dbReference type="InterPro" id="IPR036249">
    <property type="entry name" value="Thioredoxin-like_sf"/>
</dbReference>
<dbReference type="InterPro" id="IPR000866">
    <property type="entry name" value="AhpC/TSA"/>
</dbReference>
<feature type="signal peptide" evidence="1">
    <location>
        <begin position="1"/>
        <end position="25"/>
    </location>
</feature>
<dbReference type="PROSITE" id="PS51352">
    <property type="entry name" value="THIOREDOXIN_2"/>
    <property type="match status" value="1"/>
</dbReference>
<dbReference type="InterPro" id="IPR013766">
    <property type="entry name" value="Thioredoxin_domain"/>
</dbReference>
<dbReference type="EMBL" id="MORL01000010">
    <property type="protein sequence ID" value="OIN57682.1"/>
    <property type="molecule type" value="Genomic_DNA"/>
</dbReference>
<dbReference type="RefSeq" id="WP_071504623.1">
    <property type="nucleotide sequence ID" value="NZ_MORL01000010.1"/>
</dbReference>
<dbReference type="GO" id="GO:0016491">
    <property type="term" value="F:oxidoreductase activity"/>
    <property type="evidence" value="ECO:0007669"/>
    <property type="project" value="InterPro"/>
</dbReference>
<accession>A0A1S2VG38</accession>
<dbReference type="OrthoDB" id="9809746at2"/>
<dbReference type="SUPFAM" id="SSF52833">
    <property type="entry name" value="Thioredoxin-like"/>
    <property type="match status" value="1"/>
</dbReference>
<comment type="caution">
    <text evidence="3">The sequence shown here is derived from an EMBL/GenBank/DDBJ whole genome shotgun (WGS) entry which is preliminary data.</text>
</comment>
<sequence length="207" mass="23273">MERKRGQLVMWAVMLSVLTLVGARAQSPGTYGIGDVIKDFRLKNVDDRQVSLQDYRTQKGVIVVFTSNHCPFAKSYEDRIQSVNQRYGGQGYPVVAIQSNDPAAYEDDSFDNMKARSRERSYSFPYLFDETQQVARLFGVTKTPQVYVLKQTGGQFTLQYTGAIDDNPQDANSVRVRYLEDALTSLIAGKAVINPVTRPIGCAIKWK</sequence>
<dbReference type="PANTHER" id="PTHR43640:SF1">
    <property type="entry name" value="THIOREDOXIN-DEPENDENT PEROXIREDOXIN"/>
    <property type="match status" value="1"/>
</dbReference>
<name>A0A1S2VG38_9BACT</name>
<proteinExistence type="predicted"/>
<dbReference type="GO" id="GO:0016209">
    <property type="term" value="F:antioxidant activity"/>
    <property type="evidence" value="ECO:0007669"/>
    <property type="project" value="InterPro"/>
</dbReference>